<gene>
    <name evidence="10" type="primary">rsmD</name>
    <name evidence="10" type="ORF">DBW96_01675</name>
</gene>
<dbReference type="CDD" id="cd02440">
    <property type="entry name" value="AdoMet_MTases"/>
    <property type="match status" value="1"/>
</dbReference>
<feature type="transmembrane region" description="Helical" evidence="9">
    <location>
        <begin position="6"/>
        <end position="25"/>
    </location>
</feature>
<organism evidence="10 11">
    <name type="scientific">SAR86 cluster bacterium</name>
    <dbReference type="NCBI Taxonomy" id="2030880"/>
    <lineage>
        <taxon>Bacteria</taxon>
        <taxon>Pseudomonadati</taxon>
        <taxon>Pseudomonadota</taxon>
        <taxon>Gammaproteobacteria</taxon>
        <taxon>SAR86 cluster</taxon>
    </lineage>
</organism>
<dbReference type="AlphaFoldDB" id="A0A368BXF9"/>
<dbReference type="NCBIfam" id="TIGR00095">
    <property type="entry name" value="16S rRNA (guanine(966)-N(2))-methyltransferase RsmD"/>
    <property type="match status" value="1"/>
</dbReference>
<dbReference type="PROSITE" id="PS00092">
    <property type="entry name" value="N6_MTASE"/>
    <property type="match status" value="1"/>
</dbReference>
<keyword evidence="8" id="KW-0698">rRNA processing</keyword>
<evidence type="ECO:0000256" key="9">
    <source>
        <dbReference type="SAM" id="Phobius"/>
    </source>
</evidence>
<comment type="function">
    <text evidence="1 8">Specifically methylates the guanine in position 966 of 16S rRNA in the assembled 30S particle.</text>
</comment>
<keyword evidence="9" id="KW-0812">Transmembrane</keyword>
<dbReference type="EMBL" id="QOPE01000008">
    <property type="protein sequence ID" value="RCL42019.1"/>
    <property type="molecule type" value="Genomic_DNA"/>
</dbReference>
<evidence type="ECO:0000313" key="10">
    <source>
        <dbReference type="EMBL" id="RCL42019.1"/>
    </source>
</evidence>
<dbReference type="InterPro" id="IPR004398">
    <property type="entry name" value="RNA_MeTrfase_RsmD"/>
</dbReference>
<evidence type="ECO:0000256" key="5">
    <source>
        <dbReference type="ARBA" id="ARBA00022603"/>
    </source>
</evidence>
<dbReference type="EC" id="2.1.1.171" evidence="3 8"/>
<name>A0A368BXF9_9GAMM</name>
<comment type="caution">
    <text evidence="10">The sequence shown here is derived from an EMBL/GenBank/DDBJ whole genome shotgun (WGS) entry which is preliminary data.</text>
</comment>
<dbReference type="GO" id="GO:0003676">
    <property type="term" value="F:nucleic acid binding"/>
    <property type="evidence" value="ECO:0007669"/>
    <property type="project" value="InterPro"/>
</dbReference>
<dbReference type="Gene3D" id="3.40.50.150">
    <property type="entry name" value="Vaccinia Virus protein VP39"/>
    <property type="match status" value="1"/>
</dbReference>
<sequence length="209" mass="23794">MRQLNISSILGILVVTFINLLLEILKTNPSIRIISGSNKGFKINFRPSSKLRPTSDRLKKIAFDWMQFNILDSNCLDLFAGTGSLGLECLSRSASKVTFVDHTKDHINKINKLTGELNYKDKCECIRADVSAWMHGNEEVFDLIFMDPPYEFIDYEILLETIALNKMLSKNGFIFLEHAARISINIPDTLKAIREKKVGEAKGQLIQWK</sequence>
<keyword evidence="8" id="KW-0949">S-adenosyl-L-methionine</keyword>
<keyword evidence="5 8" id="KW-0489">Methyltransferase</keyword>
<evidence type="ECO:0000256" key="4">
    <source>
        <dbReference type="ARBA" id="ARBA00013682"/>
    </source>
</evidence>
<dbReference type="PANTHER" id="PTHR43542:SF1">
    <property type="entry name" value="METHYLTRANSFERASE"/>
    <property type="match status" value="1"/>
</dbReference>
<dbReference type="InterPro" id="IPR002052">
    <property type="entry name" value="DNA_methylase_N6_adenine_CS"/>
</dbReference>
<dbReference type="Pfam" id="PF03602">
    <property type="entry name" value="Cons_hypoth95"/>
    <property type="match status" value="1"/>
</dbReference>
<evidence type="ECO:0000256" key="8">
    <source>
        <dbReference type="PIRNR" id="PIRNR004553"/>
    </source>
</evidence>
<dbReference type="InterPro" id="IPR029063">
    <property type="entry name" value="SAM-dependent_MTases_sf"/>
</dbReference>
<accession>A0A368BXF9</accession>
<evidence type="ECO:0000256" key="3">
    <source>
        <dbReference type="ARBA" id="ARBA00012141"/>
    </source>
</evidence>
<evidence type="ECO:0000256" key="1">
    <source>
        <dbReference type="ARBA" id="ARBA00002649"/>
    </source>
</evidence>
<dbReference type="SUPFAM" id="SSF53335">
    <property type="entry name" value="S-adenosyl-L-methionine-dependent methyltransferases"/>
    <property type="match status" value="1"/>
</dbReference>
<dbReference type="PANTHER" id="PTHR43542">
    <property type="entry name" value="METHYLTRANSFERASE"/>
    <property type="match status" value="1"/>
</dbReference>
<dbReference type="Proteomes" id="UP000253307">
    <property type="component" value="Unassembled WGS sequence"/>
</dbReference>
<proteinExistence type="inferred from homology"/>
<comment type="similarity">
    <text evidence="2 8">Belongs to the methyltransferase superfamily. RsmD family.</text>
</comment>
<evidence type="ECO:0000256" key="2">
    <source>
        <dbReference type="ARBA" id="ARBA00005269"/>
    </source>
</evidence>
<dbReference type="PIRSF" id="PIRSF004553">
    <property type="entry name" value="CHP00095"/>
    <property type="match status" value="1"/>
</dbReference>
<comment type="catalytic activity">
    <reaction evidence="7 8">
        <text>guanosine(966) in 16S rRNA + S-adenosyl-L-methionine = N(2)-methylguanosine(966) in 16S rRNA + S-adenosyl-L-homocysteine + H(+)</text>
        <dbReference type="Rhea" id="RHEA:23548"/>
        <dbReference type="Rhea" id="RHEA-COMP:10211"/>
        <dbReference type="Rhea" id="RHEA-COMP:10212"/>
        <dbReference type="ChEBI" id="CHEBI:15378"/>
        <dbReference type="ChEBI" id="CHEBI:57856"/>
        <dbReference type="ChEBI" id="CHEBI:59789"/>
        <dbReference type="ChEBI" id="CHEBI:74269"/>
        <dbReference type="ChEBI" id="CHEBI:74481"/>
        <dbReference type="EC" id="2.1.1.171"/>
    </reaction>
</comment>
<protein>
    <recommendedName>
        <fullName evidence="4 8">Ribosomal RNA small subunit methyltransferase D</fullName>
        <ecNumber evidence="3 8">2.1.1.171</ecNumber>
    </recommendedName>
</protein>
<keyword evidence="6 8" id="KW-0808">Transferase</keyword>
<evidence type="ECO:0000256" key="6">
    <source>
        <dbReference type="ARBA" id="ARBA00022679"/>
    </source>
</evidence>
<reference evidence="10 11" key="1">
    <citation type="journal article" date="2018" name="Microbiome">
        <title>Fine metagenomic profile of the Mediterranean stratified and mixed water columns revealed by assembly and recruitment.</title>
        <authorList>
            <person name="Haro-Moreno J.M."/>
            <person name="Lopez-Perez M."/>
            <person name="De La Torre J.R."/>
            <person name="Picazo A."/>
            <person name="Camacho A."/>
            <person name="Rodriguez-Valera F."/>
        </authorList>
    </citation>
    <scope>NUCLEOTIDE SEQUENCE [LARGE SCALE GENOMIC DNA]</scope>
    <source>
        <strain evidence="10">MED-G82</strain>
    </source>
</reference>
<keyword evidence="9" id="KW-1133">Transmembrane helix</keyword>
<evidence type="ECO:0000256" key="7">
    <source>
        <dbReference type="ARBA" id="ARBA00048326"/>
    </source>
</evidence>
<evidence type="ECO:0000313" key="11">
    <source>
        <dbReference type="Proteomes" id="UP000253307"/>
    </source>
</evidence>
<dbReference type="GO" id="GO:0052913">
    <property type="term" value="F:16S rRNA (guanine(966)-N(2))-methyltransferase activity"/>
    <property type="evidence" value="ECO:0007669"/>
    <property type="project" value="UniProtKB-EC"/>
</dbReference>
<keyword evidence="9" id="KW-0472">Membrane</keyword>